<dbReference type="AlphaFoldDB" id="A0A3N4L2W3"/>
<gene>
    <name evidence="1" type="ORF">P167DRAFT_569693</name>
</gene>
<protein>
    <submittedName>
        <fullName evidence="1">Uncharacterized protein</fullName>
    </submittedName>
</protein>
<reference evidence="1 2" key="1">
    <citation type="journal article" date="2018" name="Nat. Ecol. Evol.">
        <title>Pezizomycetes genomes reveal the molecular basis of ectomycorrhizal truffle lifestyle.</title>
        <authorList>
            <person name="Murat C."/>
            <person name="Payen T."/>
            <person name="Noel B."/>
            <person name="Kuo A."/>
            <person name="Morin E."/>
            <person name="Chen J."/>
            <person name="Kohler A."/>
            <person name="Krizsan K."/>
            <person name="Balestrini R."/>
            <person name="Da Silva C."/>
            <person name="Montanini B."/>
            <person name="Hainaut M."/>
            <person name="Levati E."/>
            <person name="Barry K.W."/>
            <person name="Belfiori B."/>
            <person name="Cichocki N."/>
            <person name="Clum A."/>
            <person name="Dockter R.B."/>
            <person name="Fauchery L."/>
            <person name="Guy J."/>
            <person name="Iotti M."/>
            <person name="Le Tacon F."/>
            <person name="Lindquist E.A."/>
            <person name="Lipzen A."/>
            <person name="Malagnac F."/>
            <person name="Mello A."/>
            <person name="Molinier V."/>
            <person name="Miyauchi S."/>
            <person name="Poulain J."/>
            <person name="Riccioni C."/>
            <person name="Rubini A."/>
            <person name="Sitrit Y."/>
            <person name="Splivallo R."/>
            <person name="Traeger S."/>
            <person name="Wang M."/>
            <person name="Zifcakova L."/>
            <person name="Wipf D."/>
            <person name="Zambonelli A."/>
            <person name="Paolocci F."/>
            <person name="Nowrousian M."/>
            <person name="Ottonello S."/>
            <person name="Baldrian P."/>
            <person name="Spatafora J.W."/>
            <person name="Henrissat B."/>
            <person name="Nagy L.G."/>
            <person name="Aury J.M."/>
            <person name="Wincker P."/>
            <person name="Grigoriev I.V."/>
            <person name="Bonfante P."/>
            <person name="Martin F.M."/>
        </authorList>
    </citation>
    <scope>NUCLEOTIDE SEQUENCE [LARGE SCALE GENOMIC DNA]</scope>
    <source>
        <strain evidence="1 2">CCBAS932</strain>
    </source>
</reference>
<accession>A0A3N4L2W3</accession>
<evidence type="ECO:0000313" key="1">
    <source>
        <dbReference type="EMBL" id="RPB17214.1"/>
    </source>
</evidence>
<sequence>MAGNLALCQGEVVDIRNASMNWLPAEVEVSLNSFALARSHLSTGVHFSTWELAARKSGSGYNFNGSIYSKTLSETYKPFSIHPIPLRSNSNDSSASLASFYSYPFIDSEASFSDRAQHEALRNQVNGSFDATEASITASGAFVGSFDDVYVRGPTFYGRYK</sequence>
<keyword evidence="2" id="KW-1185">Reference proteome</keyword>
<dbReference type="EMBL" id="ML119106">
    <property type="protein sequence ID" value="RPB17214.1"/>
    <property type="molecule type" value="Genomic_DNA"/>
</dbReference>
<organism evidence="1 2">
    <name type="scientific">Morchella conica CCBAS932</name>
    <dbReference type="NCBI Taxonomy" id="1392247"/>
    <lineage>
        <taxon>Eukaryota</taxon>
        <taxon>Fungi</taxon>
        <taxon>Dikarya</taxon>
        <taxon>Ascomycota</taxon>
        <taxon>Pezizomycotina</taxon>
        <taxon>Pezizomycetes</taxon>
        <taxon>Pezizales</taxon>
        <taxon>Morchellaceae</taxon>
        <taxon>Morchella</taxon>
    </lineage>
</organism>
<proteinExistence type="predicted"/>
<dbReference type="OrthoDB" id="5054768at2759"/>
<name>A0A3N4L2W3_9PEZI</name>
<evidence type="ECO:0000313" key="2">
    <source>
        <dbReference type="Proteomes" id="UP000277580"/>
    </source>
</evidence>
<dbReference type="InParanoid" id="A0A3N4L2W3"/>
<dbReference type="Proteomes" id="UP000277580">
    <property type="component" value="Unassembled WGS sequence"/>
</dbReference>